<dbReference type="EMBL" id="FNRI01000001">
    <property type="protein sequence ID" value="SEA08248.1"/>
    <property type="molecule type" value="Genomic_DNA"/>
</dbReference>
<dbReference type="GO" id="GO:0015344">
    <property type="term" value="F:siderophore uptake transmembrane transporter activity"/>
    <property type="evidence" value="ECO:0007669"/>
    <property type="project" value="TreeGrafter"/>
</dbReference>
<dbReference type="PANTHER" id="PTHR30069:SF46">
    <property type="entry name" value="OAR PROTEIN"/>
    <property type="match status" value="1"/>
</dbReference>
<organism evidence="10 11">
    <name type="scientific">Alistipes timonensis JC136</name>
    <dbReference type="NCBI Taxonomy" id="1033731"/>
    <lineage>
        <taxon>Bacteria</taxon>
        <taxon>Pseudomonadati</taxon>
        <taxon>Bacteroidota</taxon>
        <taxon>Bacteroidia</taxon>
        <taxon>Bacteroidales</taxon>
        <taxon>Rikenellaceae</taxon>
        <taxon>Alistipes</taxon>
    </lineage>
</organism>
<keyword evidence="8" id="KW-0732">Signal</keyword>
<keyword evidence="10" id="KW-0378">Hydrolase</keyword>
<dbReference type="STRING" id="1033731.SAMN05444145_101485"/>
<gene>
    <name evidence="10" type="ORF">SAMN05444145_101485</name>
</gene>
<reference evidence="10 11" key="1">
    <citation type="submission" date="2016-10" db="EMBL/GenBank/DDBJ databases">
        <authorList>
            <person name="de Groot N.N."/>
        </authorList>
    </citation>
    <scope>NUCLEOTIDE SEQUENCE [LARGE SCALE GENOMIC DNA]</scope>
    <source>
        <strain evidence="10 11">DSM 25383</strain>
    </source>
</reference>
<evidence type="ECO:0000256" key="5">
    <source>
        <dbReference type="ARBA" id="ARBA00023136"/>
    </source>
</evidence>
<feature type="region of interest" description="Disordered" evidence="7">
    <location>
        <begin position="303"/>
        <end position="325"/>
    </location>
</feature>
<evidence type="ECO:0000256" key="6">
    <source>
        <dbReference type="ARBA" id="ARBA00023237"/>
    </source>
</evidence>
<dbReference type="GO" id="GO:0004180">
    <property type="term" value="F:carboxypeptidase activity"/>
    <property type="evidence" value="ECO:0007669"/>
    <property type="project" value="UniProtKB-KW"/>
</dbReference>
<protein>
    <submittedName>
        <fullName evidence="10">Carboxypeptidase regulatory-like domain-containing protein</fullName>
    </submittedName>
</protein>
<accession>A0A1H3YBF0</accession>
<dbReference type="Gene3D" id="2.60.40.1120">
    <property type="entry name" value="Carboxypeptidase-like, regulatory domain"/>
    <property type="match status" value="1"/>
</dbReference>
<evidence type="ECO:0000259" key="9">
    <source>
        <dbReference type="Pfam" id="PF25183"/>
    </source>
</evidence>
<proteinExistence type="predicted"/>
<comment type="subcellular location">
    <subcellularLocation>
        <location evidence="1">Cell outer membrane</location>
        <topology evidence="1">Multi-pass membrane protein</topology>
    </subcellularLocation>
</comment>
<dbReference type="Pfam" id="PF13620">
    <property type="entry name" value="CarboxypepD_reg"/>
    <property type="match status" value="1"/>
</dbReference>
<dbReference type="Gene3D" id="2.40.170.20">
    <property type="entry name" value="TonB-dependent receptor, beta-barrel domain"/>
    <property type="match status" value="1"/>
</dbReference>
<dbReference type="GO" id="GO:0009279">
    <property type="term" value="C:cell outer membrane"/>
    <property type="evidence" value="ECO:0007669"/>
    <property type="project" value="UniProtKB-SubCell"/>
</dbReference>
<dbReference type="Proteomes" id="UP000183253">
    <property type="component" value="Unassembled WGS sequence"/>
</dbReference>
<evidence type="ECO:0000256" key="1">
    <source>
        <dbReference type="ARBA" id="ARBA00004571"/>
    </source>
</evidence>
<keyword evidence="6" id="KW-0998">Cell outer membrane</keyword>
<evidence type="ECO:0000313" key="10">
    <source>
        <dbReference type="EMBL" id="SEA08248.1"/>
    </source>
</evidence>
<dbReference type="Pfam" id="PF25183">
    <property type="entry name" value="OMP_b-brl_4"/>
    <property type="match status" value="1"/>
</dbReference>
<dbReference type="Gene3D" id="2.170.130.10">
    <property type="entry name" value="TonB-dependent receptor, plug domain"/>
    <property type="match status" value="1"/>
</dbReference>
<keyword evidence="3" id="KW-1134">Transmembrane beta strand</keyword>
<dbReference type="AlphaFoldDB" id="A0A1H3YBF0"/>
<feature type="signal peptide" evidence="8">
    <location>
        <begin position="1"/>
        <end position="19"/>
    </location>
</feature>
<dbReference type="InterPro" id="IPR039426">
    <property type="entry name" value="TonB-dep_rcpt-like"/>
</dbReference>
<keyword evidence="10" id="KW-0121">Carboxypeptidase</keyword>
<feature type="chain" id="PRO_5010158297" evidence="8">
    <location>
        <begin position="20"/>
        <end position="1097"/>
    </location>
</feature>
<dbReference type="GO" id="GO:0044718">
    <property type="term" value="P:siderophore transmembrane transport"/>
    <property type="evidence" value="ECO:0007669"/>
    <property type="project" value="TreeGrafter"/>
</dbReference>
<sequence length="1097" mass="121573">MKKLFLLMLTIFAYCAVNAQVTTSGMNGTVVDQNGQPLVGATVIAVHTPSGTQYGAVTDKNGNYNLQGLRTGGPYSVTFSFVGYQSVEFPGLMLSLGQTLKRDAFLKDSQELEAVVIKADGRNSSMNVNRAGAITSISNEQIELMPTVNRSMNDIMKLTPQASSTTSGLAIGGGNYRQSYVTVDGAAFNNMFGIGGNLPAGGSPISLDALEQVSVSVTPFDVRQSGFTGGAINAVTKSGTNDLKVSAYLYSKSDQLQGDKYDGGKLSLSEMRDNTLGFSIGAPIIKNKLFVFANFEREWNTTPGTSRLARTSDSQDFGGNTQYNRPTTTKLDEMSKFLIDTYGYNPGAYQDYSVKTPGYKLMARVDWNINRNHALNVRFSRTQNKYSAAPSSSISPFEAGKVYDKDTYGRLSNYAMYFENSRYYQEQNFTSVAAELNSRFLDSRLTNTLRYTYSHQYEPRSYDGGIFPTVDILEPALISDNKSVSALYASFGLDPFTEGNLREVSTHIVTDEIGYTIGKNRLVAGLQFEHNFTTNGYQQGGAGYYVYESWDDFKNNKKPLAFRIAHGNNDGLEQAYPSFTHMQYSIYLQDEISFSDRFKATVGVRFEVPVYPSIADNENKEFTEKFADYGGYKTSDMPKARLSVAPRVGFNWDMTGERKYILRGGTGIFTGRLPFVWLVSVAGNSNCIQNGLTLYKSDVGENGMPSFHTNVSDMLKDVYGGAYQKQDLPANASPTILDKKLKMPSTWKSSLALDLKLPGDVNLNIEGIYNKDINSVTVKKLGMVEKEGGIQLPGEPEARTYWVSQGIKNSEPKPKDINPYLITNTDDVDGYYASISAQVSKTWGFGLSVMAAYTYSSAKNVIDGIGDQVTSAFSTNTFNKNGSNVPETGFASYVSPHRILLNVGYRLANKNGASNFGLYYEASQLGYIGNYSYSRYSYTMYVQSGNYQNAVTNDRGAVNLLYIPTRSELDGMPFTSDENKEAFWNFIQKDSYLSDHVGEYSKRGGAVMPWYHTLNFRFSQDFYVNVKGKRNTISLGLDVTNLANMLNRNWGNIKRMNTSSILAWDGTNYTFTAPKWSKYASTVSTWSAMFSIRYTFN</sequence>
<evidence type="ECO:0000256" key="2">
    <source>
        <dbReference type="ARBA" id="ARBA00022448"/>
    </source>
</evidence>
<dbReference type="PANTHER" id="PTHR30069">
    <property type="entry name" value="TONB-DEPENDENT OUTER MEMBRANE RECEPTOR"/>
    <property type="match status" value="1"/>
</dbReference>
<keyword evidence="2" id="KW-0813">Transport</keyword>
<keyword evidence="5" id="KW-0472">Membrane</keyword>
<keyword evidence="10" id="KW-0645">Protease</keyword>
<evidence type="ECO:0000256" key="3">
    <source>
        <dbReference type="ARBA" id="ARBA00022452"/>
    </source>
</evidence>
<evidence type="ECO:0000256" key="4">
    <source>
        <dbReference type="ARBA" id="ARBA00022692"/>
    </source>
</evidence>
<evidence type="ECO:0000313" key="11">
    <source>
        <dbReference type="Proteomes" id="UP000183253"/>
    </source>
</evidence>
<dbReference type="InterPro" id="IPR057601">
    <property type="entry name" value="Oar-like_b-barrel"/>
</dbReference>
<dbReference type="RefSeq" id="WP_044106186.1">
    <property type="nucleotide sequence ID" value="NZ_CAEG01000004.1"/>
</dbReference>
<evidence type="ECO:0000256" key="7">
    <source>
        <dbReference type="SAM" id="MobiDB-lite"/>
    </source>
</evidence>
<name>A0A1H3YBF0_9BACT</name>
<keyword evidence="11" id="KW-1185">Reference proteome</keyword>
<dbReference type="InterPro" id="IPR036942">
    <property type="entry name" value="Beta-barrel_TonB_sf"/>
</dbReference>
<evidence type="ECO:0000256" key="8">
    <source>
        <dbReference type="SAM" id="SignalP"/>
    </source>
</evidence>
<dbReference type="InterPro" id="IPR008969">
    <property type="entry name" value="CarboxyPept-like_regulatory"/>
</dbReference>
<keyword evidence="4" id="KW-0812">Transmembrane</keyword>
<dbReference type="SUPFAM" id="SSF56935">
    <property type="entry name" value="Porins"/>
    <property type="match status" value="1"/>
</dbReference>
<dbReference type="SUPFAM" id="SSF49464">
    <property type="entry name" value="Carboxypeptidase regulatory domain-like"/>
    <property type="match status" value="1"/>
</dbReference>
<feature type="domain" description="TonB-dependent transporter Oar-like beta-barrel" evidence="9">
    <location>
        <begin position="235"/>
        <end position="1047"/>
    </location>
</feature>
<dbReference type="InterPro" id="IPR037066">
    <property type="entry name" value="Plug_dom_sf"/>
</dbReference>